<dbReference type="EMBL" id="UINC01011811">
    <property type="protein sequence ID" value="SVA51889.1"/>
    <property type="molecule type" value="Genomic_DNA"/>
</dbReference>
<feature type="region of interest" description="Disordered" evidence="1">
    <location>
        <begin position="24"/>
        <end position="45"/>
    </location>
</feature>
<accession>A0A381WHD1</accession>
<dbReference type="AlphaFoldDB" id="A0A381WHD1"/>
<evidence type="ECO:0000256" key="1">
    <source>
        <dbReference type="SAM" id="MobiDB-lite"/>
    </source>
</evidence>
<dbReference type="PROSITE" id="PS51257">
    <property type="entry name" value="PROKAR_LIPOPROTEIN"/>
    <property type="match status" value="1"/>
</dbReference>
<sequence length="468" mass="51935">MAKRCIGLAVGLALATAAGCQSSKQDTPASLAKKRTARPSSFPHTNGTFSLNDRVEYSAAYDRELESIFRLSEKGKWEEAEAEVGLLLQRHPDDATLLRIGAWVATQKTLLRQQAIEDRIRTIDAKQTGMNPSIRDVWKDNKSRGLPPRKDIRDALEMIQAEPYIPENFGTKITKQGFLFDARSELGRMSGLLDNTVSIQSDEQTVKDILFDIGGKEGINFVADQGLAPLQQKLTLNLDRVKLGELLGYISRNAGVQFQVGEDLIWVIDGKASKELIEQTRFYRLRKGFMMPAQFGPEETTLVTVKPAKGPTTTTETAKYKMFVNDSIMKRPSIEDAIGRFFKGPEYMIDYERNLIVATGTPAQFEVLERIIEEFDRPIQQVLIEARFITISEASFLDLGFRWASSVAGNPPQDQTGIGNGALSSEEGLLTRITFKNVFKENSILSNADLSAALTALEQSGESQLLSA</sequence>
<proteinExistence type="predicted"/>
<protein>
    <recommendedName>
        <fullName evidence="3">NolW-like domain-containing protein</fullName>
    </recommendedName>
</protein>
<dbReference type="GO" id="GO:0009306">
    <property type="term" value="P:protein secretion"/>
    <property type="evidence" value="ECO:0007669"/>
    <property type="project" value="TreeGrafter"/>
</dbReference>
<evidence type="ECO:0008006" key="3">
    <source>
        <dbReference type="Google" id="ProtNLM"/>
    </source>
</evidence>
<dbReference type="PANTHER" id="PTHR30332:SF17">
    <property type="entry name" value="TYPE IV PILIATION SYSTEM PROTEIN DR_0774-RELATED"/>
    <property type="match status" value="1"/>
</dbReference>
<dbReference type="InterPro" id="IPR050810">
    <property type="entry name" value="Bact_Secretion_Sys_Channel"/>
</dbReference>
<organism evidence="2">
    <name type="scientific">marine metagenome</name>
    <dbReference type="NCBI Taxonomy" id="408172"/>
    <lineage>
        <taxon>unclassified sequences</taxon>
        <taxon>metagenomes</taxon>
        <taxon>ecological metagenomes</taxon>
    </lineage>
</organism>
<name>A0A381WHD1_9ZZZZ</name>
<dbReference type="PANTHER" id="PTHR30332">
    <property type="entry name" value="PROBABLE GENERAL SECRETION PATHWAY PROTEIN D"/>
    <property type="match status" value="1"/>
</dbReference>
<dbReference type="GO" id="GO:0015627">
    <property type="term" value="C:type II protein secretion system complex"/>
    <property type="evidence" value="ECO:0007669"/>
    <property type="project" value="TreeGrafter"/>
</dbReference>
<reference evidence="2" key="1">
    <citation type="submission" date="2018-05" db="EMBL/GenBank/DDBJ databases">
        <authorList>
            <person name="Lanie J.A."/>
            <person name="Ng W.-L."/>
            <person name="Kazmierczak K.M."/>
            <person name="Andrzejewski T.M."/>
            <person name="Davidsen T.M."/>
            <person name="Wayne K.J."/>
            <person name="Tettelin H."/>
            <person name="Glass J.I."/>
            <person name="Rusch D."/>
            <person name="Podicherti R."/>
            <person name="Tsui H.-C.T."/>
            <person name="Winkler M.E."/>
        </authorList>
    </citation>
    <scope>NUCLEOTIDE SEQUENCE</scope>
</reference>
<feature type="non-terminal residue" evidence="2">
    <location>
        <position position="468"/>
    </location>
</feature>
<gene>
    <name evidence="2" type="ORF">METZ01_LOCUS104743</name>
</gene>
<evidence type="ECO:0000313" key="2">
    <source>
        <dbReference type="EMBL" id="SVA51889.1"/>
    </source>
</evidence>